<dbReference type="InterPro" id="IPR051942">
    <property type="entry name" value="DENN_domain_containing_2"/>
</dbReference>
<evidence type="ECO:0000259" key="2">
    <source>
        <dbReference type="SMART" id="SM00800"/>
    </source>
</evidence>
<dbReference type="Pfam" id="PF03456">
    <property type="entry name" value="uDENN"/>
    <property type="match status" value="1"/>
</dbReference>
<dbReference type="AlphaFoldDB" id="A0AAW1QG94"/>
<reference evidence="3 4" key="1">
    <citation type="journal article" date="2024" name="Nat. Commun.">
        <title>Phylogenomics reveals the evolutionary origins of lichenization in chlorophyte algae.</title>
        <authorList>
            <person name="Puginier C."/>
            <person name="Libourel C."/>
            <person name="Otte J."/>
            <person name="Skaloud P."/>
            <person name="Haon M."/>
            <person name="Grisel S."/>
            <person name="Petersen M."/>
            <person name="Berrin J.G."/>
            <person name="Delaux P.M."/>
            <person name="Dal Grande F."/>
            <person name="Keller J."/>
        </authorList>
    </citation>
    <scope>NUCLEOTIDE SEQUENCE [LARGE SCALE GENOMIC DNA]</scope>
    <source>
        <strain evidence="3 4">SAG 2043</strain>
    </source>
</reference>
<dbReference type="InterPro" id="IPR005113">
    <property type="entry name" value="uDENN_dom"/>
</dbReference>
<evidence type="ECO:0000313" key="4">
    <source>
        <dbReference type="Proteomes" id="UP001489004"/>
    </source>
</evidence>
<gene>
    <name evidence="3" type="ORF">WJX72_010300</name>
</gene>
<feature type="region of interest" description="Disordered" evidence="1">
    <location>
        <begin position="133"/>
        <end position="156"/>
    </location>
</feature>
<name>A0AAW1QG94_9CHLO</name>
<evidence type="ECO:0000313" key="3">
    <source>
        <dbReference type="EMBL" id="KAK9820432.1"/>
    </source>
</evidence>
<protein>
    <recommendedName>
        <fullName evidence="2">uDENN domain-containing protein</fullName>
    </recommendedName>
</protein>
<feature type="domain" description="uDENN" evidence="2">
    <location>
        <begin position="97"/>
        <end position="231"/>
    </location>
</feature>
<comment type="caution">
    <text evidence="3">The sequence shown here is derived from an EMBL/GenBank/DDBJ whole genome shotgun (WGS) entry which is preliminary data.</text>
</comment>
<dbReference type="Proteomes" id="UP001489004">
    <property type="component" value="Unassembled WGS sequence"/>
</dbReference>
<evidence type="ECO:0000256" key="1">
    <source>
        <dbReference type="SAM" id="MobiDB-lite"/>
    </source>
</evidence>
<dbReference type="PANTHER" id="PTHR15288">
    <property type="entry name" value="DENN DOMAIN-CONTAINING PROTEIN 2"/>
    <property type="match status" value="1"/>
</dbReference>
<accession>A0AAW1QG94</accession>
<keyword evidence="4" id="KW-1185">Reference proteome</keyword>
<dbReference type="EMBL" id="JALJOR010000003">
    <property type="protein sequence ID" value="KAK9820432.1"/>
    <property type="molecule type" value="Genomic_DNA"/>
</dbReference>
<feature type="region of interest" description="Disordered" evidence="1">
    <location>
        <begin position="1"/>
        <end position="24"/>
    </location>
</feature>
<feature type="compositionally biased region" description="Low complexity" evidence="1">
    <location>
        <begin position="10"/>
        <end position="21"/>
    </location>
</feature>
<sequence>MPVDAQVDRSTNSATTSSPTAQHAEEESFLFPFLINGRSGRNGGNIKRTLRNLGGALFKRDARGSGRGWFNPEDFMQQKREWAKQFKSDQGKAVGWPSHAFENFLVVGLPPTTDVKSVVADVYTAQTAKAGGANMEVTPESTKETQHRGSRGQPLPPQILYSYPPEKPVSSEVAGFCFPHGVQPVLLERTPSMSALNEVIYSQSYQNSDGASFIFVLKVADNLPLYGVCCYMEEIVHRPPSILKEQFPDSNAPLSRYLVSAPRCYCFLTHYPFFSLHLKVLHMIMGLERLDRITAFVEDVAGLPPNDTLSTRLDSAGGQAVSSDSIRTATREALANDAGAQGLLNVHHEYDQEWGTMGQPNSGQPGRYAHTQPGGAANAGRVFRPCLGANAPHA</sequence>
<organism evidence="3 4">
    <name type="scientific">[Myrmecia] bisecta</name>
    <dbReference type="NCBI Taxonomy" id="41462"/>
    <lineage>
        <taxon>Eukaryota</taxon>
        <taxon>Viridiplantae</taxon>
        <taxon>Chlorophyta</taxon>
        <taxon>core chlorophytes</taxon>
        <taxon>Trebouxiophyceae</taxon>
        <taxon>Trebouxiales</taxon>
        <taxon>Trebouxiaceae</taxon>
        <taxon>Myrmecia</taxon>
    </lineage>
</organism>
<feature type="region of interest" description="Disordered" evidence="1">
    <location>
        <begin position="356"/>
        <end position="375"/>
    </location>
</feature>
<proteinExistence type="predicted"/>
<dbReference type="PANTHER" id="PTHR15288:SF0">
    <property type="entry name" value="UDENN DOMAIN-CONTAINING PROTEIN"/>
    <property type="match status" value="1"/>
</dbReference>
<dbReference type="SMART" id="SM00800">
    <property type="entry name" value="uDENN"/>
    <property type="match status" value="1"/>
</dbReference>
<dbReference type="Gene3D" id="3.30.450.200">
    <property type="match status" value="1"/>
</dbReference>